<evidence type="ECO:0000256" key="1">
    <source>
        <dbReference type="ARBA" id="ARBA00004141"/>
    </source>
</evidence>
<dbReference type="Pfam" id="PF07884">
    <property type="entry name" value="VKOR"/>
    <property type="match status" value="1"/>
</dbReference>
<dbReference type="Pfam" id="PF13462">
    <property type="entry name" value="Thioredoxin_4"/>
    <property type="match status" value="1"/>
</dbReference>
<dbReference type="Gene3D" id="3.40.30.10">
    <property type="entry name" value="Glutaredoxin"/>
    <property type="match status" value="1"/>
</dbReference>
<keyword evidence="3 10" id="KW-0812">Transmembrane</keyword>
<evidence type="ECO:0000256" key="3">
    <source>
        <dbReference type="ARBA" id="ARBA00022692"/>
    </source>
</evidence>
<dbReference type="InterPro" id="IPR012932">
    <property type="entry name" value="VKOR"/>
</dbReference>
<evidence type="ECO:0000256" key="9">
    <source>
        <dbReference type="ARBA" id="ARBA00023284"/>
    </source>
</evidence>
<protein>
    <recommendedName>
        <fullName evidence="11">Peptidase C39 domain-containing protein</fullName>
    </recommendedName>
</protein>
<dbReference type="GO" id="GO:0005524">
    <property type="term" value="F:ATP binding"/>
    <property type="evidence" value="ECO:0007669"/>
    <property type="project" value="InterPro"/>
</dbReference>
<dbReference type="InterPro" id="IPR038354">
    <property type="entry name" value="VKOR_sf"/>
</dbReference>
<gene>
    <name evidence="12" type="ORF">GCM10011531_06910</name>
</gene>
<evidence type="ECO:0000256" key="10">
    <source>
        <dbReference type="SAM" id="Phobius"/>
    </source>
</evidence>
<comment type="similarity">
    <text evidence="2">Belongs to the VKOR family.</text>
</comment>
<evidence type="ECO:0000259" key="11">
    <source>
        <dbReference type="PROSITE" id="PS50990"/>
    </source>
</evidence>
<dbReference type="GO" id="GO:0006508">
    <property type="term" value="P:proteolysis"/>
    <property type="evidence" value="ECO:0007669"/>
    <property type="project" value="InterPro"/>
</dbReference>
<organism evidence="12 13">
    <name type="scientific">Aquaticitalea lipolytica</name>
    <dbReference type="NCBI Taxonomy" id="1247562"/>
    <lineage>
        <taxon>Bacteria</taxon>
        <taxon>Pseudomonadati</taxon>
        <taxon>Bacteroidota</taxon>
        <taxon>Flavobacteriia</taxon>
        <taxon>Flavobacteriales</taxon>
        <taxon>Flavobacteriaceae</taxon>
        <taxon>Aquaticitalea</taxon>
    </lineage>
</organism>
<dbReference type="Gene3D" id="3.90.70.10">
    <property type="entry name" value="Cysteine proteinases"/>
    <property type="match status" value="1"/>
</dbReference>
<keyword evidence="5 10" id="KW-1133">Transmembrane helix</keyword>
<evidence type="ECO:0000256" key="5">
    <source>
        <dbReference type="ARBA" id="ARBA00022989"/>
    </source>
</evidence>
<feature type="transmembrane region" description="Helical" evidence="10">
    <location>
        <begin position="174"/>
        <end position="195"/>
    </location>
</feature>
<dbReference type="EMBL" id="BMIC01000001">
    <property type="protein sequence ID" value="GFZ79635.1"/>
    <property type="molecule type" value="Genomic_DNA"/>
</dbReference>
<feature type="transmembrane region" description="Helical" evidence="10">
    <location>
        <begin position="320"/>
        <end position="338"/>
    </location>
</feature>
<dbReference type="GO" id="GO:0048038">
    <property type="term" value="F:quinone binding"/>
    <property type="evidence" value="ECO:0007669"/>
    <property type="project" value="UniProtKB-KW"/>
</dbReference>
<feature type="transmembrane region" description="Helical" evidence="10">
    <location>
        <begin position="233"/>
        <end position="255"/>
    </location>
</feature>
<evidence type="ECO:0000313" key="12">
    <source>
        <dbReference type="EMBL" id="GFZ79635.1"/>
    </source>
</evidence>
<dbReference type="PROSITE" id="PS50990">
    <property type="entry name" value="PEPTIDASE_C39"/>
    <property type="match status" value="1"/>
</dbReference>
<evidence type="ECO:0000313" key="13">
    <source>
        <dbReference type="Proteomes" id="UP000598120"/>
    </source>
</evidence>
<evidence type="ECO:0000256" key="6">
    <source>
        <dbReference type="ARBA" id="ARBA00023002"/>
    </source>
</evidence>
<dbReference type="InterPro" id="IPR036249">
    <property type="entry name" value="Thioredoxin-like_sf"/>
</dbReference>
<keyword evidence="6" id="KW-0560">Oxidoreductase</keyword>
<dbReference type="AlphaFoldDB" id="A0A8J2TPC8"/>
<dbReference type="GO" id="GO:0016020">
    <property type="term" value="C:membrane"/>
    <property type="evidence" value="ECO:0007669"/>
    <property type="project" value="UniProtKB-SubCell"/>
</dbReference>
<keyword evidence="9" id="KW-0676">Redox-active center</keyword>
<feature type="transmembrane region" description="Helical" evidence="10">
    <location>
        <begin position="261"/>
        <end position="284"/>
    </location>
</feature>
<dbReference type="CDD" id="cd12921">
    <property type="entry name" value="VKOR_4"/>
    <property type="match status" value="1"/>
</dbReference>
<keyword evidence="13" id="KW-1185">Reference proteome</keyword>
<dbReference type="Proteomes" id="UP000598120">
    <property type="component" value="Unassembled WGS sequence"/>
</dbReference>
<dbReference type="GO" id="GO:0008233">
    <property type="term" value="F:peptidase activity"/>
    <property type="evidence" value="ECO:0007669"/>
    <property type="project" value="InterPro"/>
</dbReference>
<dbReference type="RefSeq" id="WP_188604940.1">
    <property type="nucleotide sequence ID" value="NZ_BMIC01000001.1"/>
</dbReference>
<comment type="caution">
    <text evidence="12">The sequence shown here is derived from an EMBL/GenBank/DDBJ whole genome shotgun (WGS) entry which is preliminary data.</text>
</comment>
<evidence type="ECO:0000256" key="7">
    <source>
        <dbReference type="ARBA" id="ARBA00023136"/>
    </source>
</evidence>
<feature type="transmembrane region" description="Helical" evidence="10">
    <location>
        <begin position="143"/>
        <end position="162"/>
    </location>
</feature>
<evidence type="ECO:0000256" key="4">
    <source>
        <dbReference type="ARBA" id="ARBA00022719"/>
    </source>
</evidence>
<keyword evidence="4" id="KW-0874">Quinone</keyword>
<dbReference type="Gene3D" id="1.20.1440.130">
    <property type="entry name" value="VKOR domain"/>
    <property type="match status" value="1"/>
</dbReference>
<dbReference type="InterPro" id="IPR012336">
    <property type="entry name" value="Thioredoxin-like_fold"/>
</dbReference>
<comment type="subcellular location">
    <subcellularLocation>
        <location evidence="1">Membrane</location>
        <topology evidence="1">Multi-pass membrane protein</topology>
    </subcellularLocation>
</comment>
<evidence type="ECO:0000256" key="8">
    <source>
        <dbReference type="ARBA" id="ARBA00023157"/>
    </source>
</evidence>
<proteinExistence type="inferred from homology"/>
<name>A0A8J2TPC8_9FLAO</name>
<accession>A0A8J2TPC8</accession>
<keyword evidence="7 10" id="KW-0472">Membrane</keyword>
<dbReference type="SUPFAM" id="SSF52833">
    <property type="entry name" value="Thioredoxin-like"/>
    <property type="match status" value="1"/>
</dbReference>
<sequence length="532" mass="60584">MIDNCVNATKQLLTLLNIKSTSNYLKDCILSHTDHPSLLSISDTLEKYQIENLAVKIDINKLKVMPMPCIIQVDVNNESLFYVLKNIGDETVSYYDNNNKKVTVPINFFLKIWSGICLLVETTEQSRENGIEKKLVKKRKQNVLKGSIATLLASYFIINLLITKNITDISSAFYIIAYTVLKCIGLTTGVFLLWFEIDKYNPALQNFCSGSNKKINCNAVLDSKYAMLFNGNLTLSLLSFSYFFGSLFYLLVFGFQATSLSVLGIFSLACLPVILISIYFQALVIKQWCKFCIIIQAVLVSEIFITLFSKFYKNPIDYKVLPLLLALLLIPVLIWTELKPLLKQEKKTNVYRRDLKKIKNNPTVLESLLKKSRKIKTSTEGLGITISNNNSAKYNIVKVCNPYCRPCAEAHPILEALVDKGSVNLQMLFTARADNNDIKAKPVSHFLAIAKQGDKEKTRHALDDWYQTKHKDYDLFANKYPVNGELNKQNNKIQDMREWCDAENITHTPTIFINGYELPKEYGVDDLEEVLI</sequence>
<feature type="domain" description="Peptidase C39" evidence="11">
    <location>
        <begin position="1"/>
        <end position="120"/>
    </location>
</feature>
<dbReference type="InterPro" id="IPR005074">
    <property type="entry name" value="Peptidase_C39"/>
</dbReference>
<keyword evidence="8" id="KW-1015">Disulfide bond</keyword>
<dbReference type="Pfam" id="PF03412">
    <property type="entry name" value="Peptidase_C39"/>
    <property type="match status" value="1"/>
</dbReference>
<evidence type="ECO:0000256" key="2">
    <source>
        <dbReference type="ARBA" id="ARBA00006214"/>
    </source>
</evidence>
<dbReference type="GO" id="GO:0016491">
    <property type="term" value="F:oxidoreductase activity"/>
    <property type="evidence" value="ECO:0007669"/>
    <property type="project" value="UniProtKB-KW"/>
</dbReference>
<reference evidence="12 13" key="1">
    <citation type="journal article" date="2014" name="Int. J. Syst. Evol. Microbiol.">
        <title>Complete genome sequence of Corynebacterium casei LMG S-19264T (=DSM 44701T), isolated from a smear-ripened cheese.</title>
        <authorList>
            <consortium name="US DOE Joint Genome Institute (JGI-PGF)"/>
            <person name="Walter F."/>
            <person name="Albersmeier A."/>
            <person name="Kalinowski J."/>
            <person name="Ruckert C."/>
        </authorList>
    </citation>
    <scope>NUCLEOTIDE SEQUENCE [LARGE SCALE GENOMIC DNA]</scope>
    <source>
        <strain evidence="12 13">CGMCC 1.15295</strain>
    </source>
</reference>
<feature type="transmembrane region" description="Helical" evidence="10">
    <location>
        <begin position="291"/>
        <end position="308"/>
    </location>
</feature>